<dbReference type="AlphaFoldDB" id="A0A176VGZ1"/>
<sequence length="198" mass="22280">MPGPWARFTRRHGACARLTDGRPWTLSEAFPANQADLAGKGNWACVSPGERTGPNCRETASALVLSPVTEVQVRMDQSVRRAADGRYGTVCTVHSTRTRQGQISTVQERLVARGQARVLRGTGALPLRNKRRYEKWGRDWPSRWTLAASISSHPPPGKKQRQFGEIIFCARSERSDVLVWYRARIIEKPDQIGDIRYP</sequence>
<organism evidence="1 2">
    <name type="scientific">Marchantia polymorpha subsp. ruderalis</name>
    <dbReference type="NCBI Taxonomy" id="1480154"/>
    <lineage>
        <taxon>Eukaryota</taxon>
        <taxon>Viridiplantae</taxon>
        <taxon>Streptophyta</taxon>
        <taxon>Embryophyta</taxon>
        <taxon>Marchantiophyta</taxon>
        <taxon>Marchantiopsida</taxon>
        <taxon>Marchantiidae</taxon>
        <taxon>Marchantiales</taxon>
        <taxon>Marchantiaceae</taxon>
        <taxon>Marchantia</taxon>
    </lineage>
</organism>
<name>A0A176VGZ1_MARPO</name>
<reference evidence="1" key="1">
    <citation type="submission" date="2016-03" db="EMBL/GenBank/DDBJ databases">
        <title>Mechanisms controlling the formation of the plant cell surface in tip-growing cells are functionally conserved among land plants.</title>
        <authorList>
            <person name="Honkanen S."/>
            <person name="Jones V.A."/>
            <person name="Morieri G."/>
            <person name="Champion C."/>
            <person name="Hetherington A.J."/>
            <person name="Kelly S."/>
            <person name="Saint-Marcoux D."/>
            <person name="Proust H."/>
            <person name="Prescott H."/>
            <person name="Dolan L."/>
        </authorList>
    </citation>
    <scope>NUCLEOTIDE SEQUENCE [LARGE SCALE GENOMIC DNA]</scope>
    <source>
        <tissue evidence="1">Whole gametophyte</tissue>
    </source>
</reference>
<evidence type="ECO:0000313" key="1">
    <source>
        <dbReference type="EMBL" id="OAE19642.1"/>
    </source>
</evidence>
<keyword evidence="2" id="KW-1185">Reference proteome</keyword>
<evidence type="ECO:0000313" key="2">
    <source>
        <dbReference type="Proteomes" id="UP000077202"/>
    </source>
</evidence>
<dbReference type="EMBL" id="LVLJ01003800">
    <property type="protein sequence ID" value="OAE19642.1"/>
    <property type="molecule type" value="Genomic_DNA"/>
</dbReference>
<accession>A0A176VGZ1</accession>
<proteinExistence type="predicted"/>
<protein>
    <submittedName>
        <fullName evidence="1">Uncharacterized protein</fullName>
    </submittedName>
</protein>
<comment type="caution">
    <text evidence="1">The sequence shown here is derived from an EMBL/GenBank/DDBJ whole genome shotgun (WGS) entry which is preliminary data.</text>
</comment>
<dbReference type="Proteomes" id="UP000077202">
    <property type="component" value="Unassembled WGS sequence"/>
</dbReference>
<gene>
    <name evidence="1" type="ORF">AXG93_1847s1030</name>
</gene>